<gene>
    <name evidence="2" type="ORF">DW967_17515</name>
</gene>
<protein>
    <recommendedName>
        <fullName evidence="4">ABC transporter permease</fullName>
    </recommendedName>
</protein>
<dbReference type="EMBL" id="QSES01000067">
    <property type="protein sequence ID" value="RGZ87204.1"/>
    <property type="molecule type" value="Genomic_DNA"/>
</dbReference>
<proteinExistence type="predicted"/>
<comment type="caution">
    <text evidence="2">The sequence shown here is derived from an EMBL/GenBank/DDBJ whole genome shotgun (WGS) entry which is preliminary data.</text>
</comment>
<sequence length="111" mass="13037">MNRIFKLEIKRAFRNRLFAATLCVAFAICVWHFMENVWIWRMYVYSDTYPLSAYEKWIGADNASVQPLLLYLIMPALCAIPYGRSFYFDVKSGYAAQIISRGKKSDYIRAK</sequence>
<name>A0A413Q2B4_9FIRM</name>
<accession>A0A413Q2B4</accession>
<feature type="transmembrane region" description="Helical" evidence="1">
    <location>
        <begin position="68"/>
        <end position="87"/>
    </location>
</feature>
<dbReference type="AlphaFoldDB" id="A0A413Q2B4"/>
<keyword evidence="1" id="KW-0472">Membrane</keyword>
<feature type="non-terminal residue" evidence="2">
    <location>
        <position position="111"/>
    </location>
</feature>
<feature type="transmembrane region" description="Helical" evidence="1">
    <location>
        <begin position="12"/>
        <end position="34"/>
    </location>
</feature>
<reference evidence="2 3" key="1">
    <citation type="submission" date="2018-08" db="EMBL/GenBank/DDBJ databases">
        <title>A genome reference for cultivated species of the human gut microbiota.</title>
        <authorList>
            <person name="Zou Y."/>
            <person name="Xue W."/>
            <person name="Luo G."/>
        </authorList>
    </citation>
    <scope>NUCLEOTIDE SEQUENCE [LARGE SCALE GENOMIC DNA]</scope>
    <source>
        <strain evidence="2 3">AM47-6BH</strain>
    </source>
</reference>
<evidence type="ECO:0000256" key="1">
    <source>
        <dbReference type="SAM" id="Phobius"/>
    </source>
</evidence>
<evidence type="ECO:0000313" key="2">
    <source>
        <dbReference type="EMBL" id="RGZ87204.1"/>
    </source>
</evidence>
<organism evidence="2 3">
    <name type="scientific">Agathobacter rectalis</name>
    <dbReference type="NCBI Taxonomy" id="39491"/>
    <lineage>
        <taxon>Bacteria</taxon>
        <taxon>Bacillati</taxon>
        <taxon>Bacillota</taxon>
        <taxon>Clostridia</taxon>
        <taxon>Lachnospirales</taxon>
        <taxon>Lachnospiraceae</taxon>
        <taxon>Agathobacter</taxon>
    </lineage>
</organism>
<keyword evidence="1" id="KW-1133">Transmembrane helix</keyword>
<evidence type="ECO:0000313" key="3">
    <source>
        <dbReference type="Proteomes" id="UP000283721"/>
    </source>
</evidence>
<keyword evidence="1" id="KW-0812">Transmembrane</keyword>
<evidence type="ECO:0008006" key="4">
    <source>
        <dbReference type="Google" id="ProtNLM"/>
    </source>
</evidence>
<dbReference type="Proteomes" id="UP000283721">
    <property type="component" value="Unassembled WGS sequence"/>
</dbReference>